<name>A0A1B7MU90_9AGAM</name>
<sequence>MSSSWKREDFITHLQHSPHIHAAITIQNNYSVTSEQQERITNDSLSTHLSECDKTCRPHLSVKDSPCDFRCCMVSQTAHCSARDDSVARLHSPLTVAVRSPKMLTRLYYSVSSCRRGTTNIVHPNPKILHEIYNLDLHQR</sequence>
<organism evidence="1 2">
    <name type="scientific">Rhizopogon vinicolor AM-OR11-026</name>
    <dbReference type="NCBI Taxonomy" id="1314800"/>
    <lineage>
        <taxon>Eukaryota</taxon>
        <taxon>Fungi</taxon>
        <taxon>Dikarya</taxon>
        <taxon>Basidiomycota</taxon>
        <taxon>Agaricomycotina</taxon>
        <taxon>Agaricomycetes</taxon>
        <taxon>Agaricomycetidae</taxon>
        <taxon>Boletales</taxon>
        <taxon>Suillineae</taxon>
        <taxon>Rhizopogonaceae</taxon>
        <taxon>Rhizopogon</taxon>
    </lineage>
</organism>
<proteinExistence type="predicted"/>
<dbReference type="Proteomes" id="UP000092154">
    <property type="component" value="Unassembled WGS sequence"/>
</dbReference>
<dbReference type="AlphaFoldDB" id="A0A1B7MU90"/>
<gene>
    <name evidence="1" type="ORF">K503DRAFT_322944</name>
</gene>
<evidence type="ECO:0000313" key="2">
    <source>
        <dbReference type="Proteomes" id="UP000092154"/>
    </source>
</evidence>
<dbReference type="EMBL" id="KV448437">
    <property type="protein sequence ID" value="OAX36156.1"/>
    <property type="molecule type" value="Genomic_DNA"/>
</dbReference>
<accession>A0A1B7MU90</accession>
<keyword evidence="2" id="KW-1185">Reference proteome</keyword>
<dbReference type="InParanoid" id="A0A1B7MU90"/>
<reference evidence="1 2" key="1">
    <citation type="submission" date="2016-06" db="EMBL/GenBank/DDBJ databases">
        <title>Comparative genomics of the ectomycorrhizal sister species Rhizopogon vinicolor and Rhizopogon vesiculosus (Basidiomycota: Boletales) reveals a divergence of the mating type B locus.</title>
        <authorList>
            <consortium name="DOE Joint Genome Institute"/>
            <person name="Mujic A.B."/>
            <person name="Kuo A."/>
            <person name="Tritt A."/>
            <person name="Lipzen A."/>
            <person name="Chen C."/>
            <person name="Johnson J."/>
            <person name="Sharma A."/>
            <person name="Barry K."/>
            <person name="Grigoriev I.V."/>
            <person name="Spatafora J.W."/>
        </authorList>
    </citation>
    <scope>NUCLEOTIDE SEQUENCE [LARGE SCALE GENOMIC DNA]</scope>
    <source>
        <strain evidence="1 2">AM-OR11-026</strain>
    </source>
</reference>
<evidence type="ECO:0000313" key="1">
    <source>
        <dbReference type="EMBL" id="OAX36156.1"/>
    </source>
</evidence>
<protein>
    <submittedName>
        <fullName evidence="1">Uncharacterized protein</fullName>
    </submittedName>
</protein>